<accession>A0AAN6RHY1</accession>
<feature type="signal peptide" evidence="1">
    <location>
        <begin position="1"/>
        <end position="18"/>
    </location>
</feature>
<organism evidence="2 3">
    <name type="scientific">Pseudopithomyces chartarum</name>
    <dbReference type="NCBI Taxonomy" id="1892770"/>
    <lineage>
        <taxon>Eukaryota</taxon>
        <taxon>Fungi</taxon>
        <taxon>Dikarya</taxon>
        <taxon>Ascomycota</taxon>
        <taxon>Pezizomycotina</taxon>
        <taxon>Dothideomycetes</taxon>
        <taxon>Pleosporomycetidae</taxon>
        <taxon>Pleosporales</taxon>
        <taxon>Massarineae</taxon>
        <taxon>Didymosphaeriaceae</taxon>
        <taxon>Pseudopithomyces</taxon>
    </lineage>
</organism>
<evidence type="ECO:0000313" key="3">
    <source>
        <dbReference type="Proteomes" id="UP001280581"/>
    </source>
</evidence>
<reference evidence="2 3" key="1">
    <citation type="submission" date="2021-02" db="EMBL/GenBank/DDBJ databases">
        <title>Genome assembly of Pseudopithomyces chartarum.</title>
        <authorList>
            <person name="Jauregui R."/>
            <person name="Singh J."/>
            <person name="Voisey C."/>
        </authorList>
    </citation>
    <scope>NUCLEOTIDE SEQUENCE [LARGE SCALE GENOMIC DNA]</scope>
    <source>
        <strain evidence="2 3">AGR01</strain>
    </source>
</reference>
<gene>
    <name evidence="2" type="ORF">GRF29_69g1614421</name>
</gene>
<evidence type="ECO:0000256" key="1">
    <source>
        <dbReference type="SAM" id="SignalP"/>
    </source>
</evidence>
<evidence type="ECO:0000313" key="2">
    <source>
        <dbReference type="EMBL" id="KAK3209390.1"/>
    </source>
</evidence>
<feature type="chain" id="PRO_5042929240" evidence="1">
    <location>
        <begin position="19"/>
        <end position="190"/>
    </location>
</feature>
<sequence length="190" mass="20395">MKFFASAFVASLIGLAAGAPVHKRWPSGSILTPQGGYIYHQSSTYPPPDYIPKIQGLINWQISTSEVHIFNLPVDWVGKTVEVHFWYNAPNKGGVPLDIFSSSRLPPSDGIGSNNRDKHLGRFYVPSGGGDATTKAGDGPTAWKSYQLPAGVGSVAFEAAGVSYWDGSKVTGTDLVYELATSGVYLKRTD</sequence>
<protein>
    <submittedName>
        <fullName evidence="2">Uncharacterized protein</fullName>
    </submittedName>
</protein>
<keyword evidence="3" id="KW-1185">Reference proteome</keyword>
<dbReference type="EMBL" id="WVTA01000006">
    <property type="protein sequence ID" value="KAK3209390.1"/>
    <property type="molecule type" value="Genomic_DNA"/>
</dbReference>
<proteinExistence type="predicted"/>
<keyword evidence="1" id="KW-0732">Signal</keyword>
<dbReference type="AlphaFoldDB" id="A0AAN6RHY1"/>
<comment type="caution">
    <text evidence="2">The sequence shown here is derived from an EMBL/GenBank/DDBJ whole genome shotgun (WGS) entry which is preliminary data.</text>
</comment>
<dbReference type="Proteomes" id="UP001280581">
    <property type="component" value="Unassembled WGS sequence"/>
</dbReference>
<name>A0AAN6RHY1_9PLEO</name>